<accession>A0A328C257</accession>
<evidence type="ECO:0000313" key="4">
    <source>
        <dbReference type="EMBL" id="RAL20690.1"/>
    </source>
</evidence>
<dbReference type="PANTHER" id="PTHR43615:SF1">
    <property type="entry name" value="PPDK_N DOMAIN-CONTAINING PROTEIN"/>
    <property type="match status" value="1"/>
</dbReference>
<gene>
    <name evidence="4" type="ORF">DL240_15340</name>
</gene>
<dbReference type="OrthoDB" id="9765468at2"/>
<feature type="region of interest" description="Disordered" evidence="1">
    <location>
        <begin position="1"/>
        <end position="33"/>
    </location>
</feature>
<dbReference type="AlphaFoldDB" id="A0A328C257"/>
<evidence type="ECO:0008006" key="6">
    <source>
        <dbReference type="Google" id="ProtNLM"/>
    </source>
</evidence>
<reference evidence="4 5" key="1">
    <citation type="submission" date="2018-05" db="EMBL/GenBank/DDBJ databases">
        <title>Lujinxingia marina gen. nov. sp. nov., a new facultative anaerobic member of the class Deltaproteobacteria, and proposal of Lujinxingaceae fam. nov.</title>
        <authorList>
            <person name="Li C.-M."/>
        </authorList>
    </citation>
    <scope>NUCLEOTIDE SEQUENCE [LARGE SCALE GENOMIC DNA]</scope>
    <source>
        <strain evidence="4 5">B210</strain>
    </source>
</reference>
<organism evidence="4 5">
    <name type="scientific">Lujinxingia litoralis</name>
    <dbReference type="NCBI Taxonomy" id="2211119"/>
    <lineage>
        <taxon>Bacteria</taxon>
        <taxon>Deltaproteobacteria</taxon>
        <taxon>Bradymonadales</taxon>
        <taxon>Lujinxingiaceae</taxon>
        <taxon>Lujinxingia</taxon>
    </lineage>
</organism>
<keyword evidence="5" id="KW-1185">Reference proteome</keyword>
<dbReference type="InterPro" id="IPR051549">
    <property type="entry name" value="PEP_Utilizing_Enz"/>
</dbReference>
<dbReference type="Pfam" id="PF01326">
    <property type="entry name" value="PPDK_N"/>
    <property type="match status" value="1"/>
</dbReference>
<dbReference type="InterPro" id="IPR036637">
    <property type="entry name" value="Phosphohistidine_dom_sf"/>
</dbReference>
<feature type="domain" description="PEP-utilising enzyme mobile" evidence="2">
    <location>
        <begin position="805"/>
        <end position="875"/>
    </location>
</feature>
<dbReference type="GO" id="GO:0016301">
    <property type="term" value="F:kinase activity"/>
    <property type="evidence" value="ECO:0007669"/>
    <property type="project" value="InterPro"/>
</dbReference>
<evidence type="ECO:0000259" key="2">
    <source>
        <dbReference type="Pfam" id="PF00391"/>
    </source>
</evidence>
<evidence type="ECO:0000256" key="1">
    <source>
        <dbReference type="SAM" id="MobiDB-lite"/>
    </source>
</evidence>
<dbReference type="Pfam" id="PF00391">
    <property type="entry name" value="PEP-utilizers"/>
    <property type="match status" value="1"/>
</dbReference>
<dbReference type="EMBL" id="QHKO01000008">
    <property type="protein sequence ID" value="RAL20690.1"/>
    <property type="molecule type" value="Genomic_DNA"/>
</dbReference>
<dbReference type="SUPFAM" id="SSF52009">
    <property type="entry name" value="Phosphohistidine domain"/>
    <property type="match status" value="1"/>
</dbReference>
<dbReference type="GO" id="GO:0005524">
    <property type="term" value="F:ATP binding"/>
    <property type="evidence" value="ECO:0007669"/>
    <property type="project" value="InterPro"/>
</dbReference>
<dbReference type="InterPro" id="IPR002192">
    <property type="entry name" value="PPDK_AMP/ATP-bd"/>
</dbReference>
<sequence>MNRSTPNDPIVRFGPERQPHAPSSWTLSLGGPEGPRAISRQRVGGKAYGLWQLNSAGFSVPDAFCVTTEAFEAALLPLSLESPDLESLRQAILHAPLPRTLVEEIEARMASLGASRWAVRSSAAGEDSAQRSFAGQGLTLLNIQGTQGVLDALRQVWASVLRLERLVYEARDNIMLTLDPMAVVIQAMLEPDTAGVFFSLNPLSGDENEVVVSTTTGLGEAVVLGQDSETHYLDKHSGYVRRHVTARGTDASPDHKSLLSPEQLVELASAARGIEHAFGLPVDVEWAYAFTEDTPHHPRLFFVQARPITAAGASPTPPEEVWTNTNVGEALPGVATPMTWSILESFSRRGFQTAFATLGLTLPEDADLVRAFKGRIYLNLSQFMSIASGIPLLSPERLFEMAGGGGVELVRDIYQQRSKRDFFKRLPTTIPKILGAQISMPLVAPLWGRYFTARVEEFFDRDLSQLSTAELQKELDHVDALFDRTGLIMLSVSSNFLMSYALTGEALRLTHQHNPETPRTPRDFIAGLDVKSAEPGLALLDLGRIARRSLRLRNIISTHDPAQVHDALQAQAQHDDVAMFLVELDAFRRHYGHRAPREAELATPRWREDMRFLFEVLRSFIDAPHLPSPIEVMREQKRNRQRLNTERMPALAGKTLSAIVGLTRANARQREYMRDRVVDALDLYRRFFLECGRRLCDHHILSTPDEVFFLTYAELRDWLQAPHLASTYRLRVLTRQGLYDHFRHLPDPPDTFLLRGHEIIAEEPEPIPPGATGTREIRGLGGSPGRVTGIARVILDPADHDATIRPGEILVAPYTDVGWTPLFLTAAGVVMSLGGPLSHSCIVAREYGIPTVVNARQATERIQTGDRITVDGDQGLILIHLASDEP</sequence>
<protein>
    <recommendedName>
        <fullName evidence="6">Phosphoenolpyruvate synthase</fullName>
    </recommendedName>
</protein>
<dbReference type="Gene3D" id="3.30.1490.20">
    <property type="entry name" value="ATP-grasp fold, A domain"/>
    <property type="match status" value="1"/>
</dbReference>
<dbReference type="Gene3D" id="3.30.470.20">
    <property type="entry name" value="ATP-grasp fold, B domain"/>
    <property type="match status" value="1"/>
</dbReference>
<dbReference type="InterPro" id="IPR013815">
    <property type="entry name" value="ATP_grasp_subdomain_1"/>
</dbReference>
<dbReference type="Gene3D" id="3.50.30.10">
    <property type="entry name" value="Phosphohistidine domain"/>
    <property type="match status" value="1"/>
</dbReference>
<dbReference type="Proteomes" id="UP000249169">
    <property type="component" value="Unassembled WGS sequence"/>
</dbReference>
<evidence type="ECO:0000313" key="5">
    <source>
        <dbReference type="Proteomes" id="UP000249169"/>
    </source>
</evidence>
<dbReference type="RefSeq" id="WP_111730782.1">
    <property type="nucleotide sequence ID" value="NZ_QHKO01000008.1"/>
</dbReference>
<dbReference type="SUPFAM" id="SSF56059">
    <property type="entry name" value="Glutathione synthetase ATP-binding domain-like"/>
    <property type="match status" value="1"/>
</dbReference>
<comment type="caution">
    <text evidence="4">The sequence shown here is derived from an EMBL/GenBank/DDBJ whole genome shotgun (WGS) entry which is preliminary data.</text>
</comment>
<name>A0A328C257_9DELT</name>
<evidence type="ECO:0000259" key="3">
    <source>
        <dbReference type="Pfam" id="PF01326"/>
    </source>
</evidence>
<dbReference type="InterPro" id="IPR008279">
    <property type="entry name" value="PEP-util_enz_mobile_dom"/>
</dbReference>
<proteinExistence type="predicted"/>
<dbReference type="PANTHER" id="PTHR43615">
    <property type="entry name" value="PHOSPHOENOLPYRUVATE SYNTHASE-RELATED"/>
    <property type="match status" value="1"/>
</dbReference>
<feature type="domain" description="Pyruvate phosphate dikinase AMP/ATP-binding" evidence="3">
    <location>
        <begin position="41"/>
        <end position="313"/>
    </location>
</feature>